<evidence type="ECO:0000313" key="2">
    <source>
        <dbReference type="Proteomes" id="UP000824056"/>
    </source>
</evidence>
<name>A0A9D2FT29_9FIRM</name>
<sequence>MAVINGKEEEIRQGCTIQELLEQRGCRLDRVAVERNGDIVLKKEYQNTEILPEDTLEIVTFVGGG</sequence>
<dbReference type="SUPFAM" id="SSF54285">
    <property type="entry name" value="MoaD/ThiS"/>
    <property type="match status" value="1"/>
</dbReference>
<accession>A0A9D2FT29</accession>
<dbReference type="InterPro" id="IPR010035">
    <property type="entry name" value="Thi_S"/>
</dbReference>
<dbReference type="Pfam" id="PF02597">
    <property type="entry name" value="ThiS"/>
    <property type="match status" value="1"/>
</dbReference>
<dbReference type="AlphaFoldDB" id="A0A9D2FT29"/>
<protein>
    <submittedName>
        <fullName evidence="1">Sulfur carrier protein ThiS</fullName>
    </submittedName>
</protein>
<dbReference type="EMBL" id="DXBG01000228">
    <property type="protein sequence ID" value="HIZ66147.1"/>
    <property type="molecule type" value="Genomic_DNA"/>
</dbReference>
<dbReference type="PANTHER" id="PTHR34472">
    <property type="entry name" value="SULFUR CARRIER PROTEIN THIS"/>
    <property type="match status" value="1"/>
</dbReference>
<dbReference type="InterPro" id="IPR016155">
    <property type="entry name" value="Mopterin_synth/thiamin_S_b"/>
</dbReference>
<gene>
    <name evidence="1" type="primary">thiS</name>
    <name evidence="1" type="ORF">H9809_09665</name>
</gene>
<proteinExistence type="predicted"/>
<reference evidence="1" key="1">
    <citation type="journal article" date="2021" name="PeerJ">
        <title>Extensive microbial diversity within the chicken gut microbiome revealed by metagenomics and culture.</title>
        <authorList>
            <person name="Gilroy R."/>
            <person name="Ravi A."/>
            <person name="Getino M."/>
            <person name="Pursley I."/>
            <person name="Horton D.L."/>
            <person name="Alikhan N.F."/>
            <person name="Baker D."/>
            <person name="Gharbi K."/>
            <person name="Hall N."/>
            <person name="Watson M."/>
            <person name="Adriaenssens E.M."/>
            <person name="Foster-Nyarko E."/>
            <person name="Jarju S."/>
            <person name="Secka A."/>
            <person name="Antonio M."/>
            <person name="Oren A."/>
            <person name="Chaudhuri R.R."/>
            <person name="La Ragione R."/>
            <person name="Hildebrand F."/>
            <person name="Pallen M.J."/>
        </authorList>
    </citation>
    <scope>NUCLEOTIDE SEQUENCE</scope>
    <source>
        <strain evidence="1">1068</strain>
    </source>
</reference>
<dbReference type="NCBIfam" id="TIGR01683">
    <property type="entry name" value="thiS"/>
    <property type="match status" value="1"/>
</dbReference>
<dbReference type="InterPro" id="IPR012675">
    <property type="entry name" value="Beta-grasp_dom_sf"/>
</dbReference>
<dbReference type="PANTHER" id="PTHR34472:SF1">
    <property type="entry name" value="SULFUR CARRIER PROTEIN THIS"/>
    <property type="match status" value="1"/>
</dbReference>
<dbReference type="Gene3D" id="3.10.20.30">
    <property type="match status" value="1"/>
</dbReference>
<dbReference type="Proteomes" id="UP000824056">
    <property type="component" value="Unassembled WGS sequence"/>
</dbReference>
<dbReference type="InterPro" id="IPR003749">
    <property type="entry name" value="ThiS/MoaD-like"/>
</dbReference>
<comment type="caution">
    <text evidence="1">The sequence shown here is derived from an EMBL/GenBank/DDBJ whole genome shotgun (WGS) entry which is preliminary data.</text>
</comment>
<organism evidence="1 2">
    <name type="scientific">Candidatus Blautia pullicola</name>
    <dbReference type="NCBI Taxonomy" id="2838498"/>
    <lineage>
        <taxon>Bacteria</taxon>
        <taxon>Bacillati</taxon>
        <taxon>Bacillota</taxon>
        <taxon>Clostridia</taxon>
        <taxon>Lachnospirales</taxon>
        <taxon>Lachnospiraceae</taxon>
        <taxon>Blautia</taxon>
    </lineage>
</organism>
<evidence type="ECO:0000313" key="1">
    <source>
        <dbReference type="EMBL" id="HIZ66147.1"/>
    </source>
</evidence>
<reference evidence="1" key="2">
    <citation type="submission" date="2021-04" db="EMBL/GenBank/DDBJ databases">
        <authorList>
            <person name="Gilroy R."/>
        </authorList>
    </citation>
    <scope>NUCLEOTIDE SEQUENCE</scope>
    <source>
        <strain evidence="1">1068</strain>
    </source>
</reference>
<dbReference type="CDD" id="cd00565">
    <property type="entry name" value="Ubl_ThiS"/>
    <property type="match status" value="1"/>
</dbReference>